<feature type="compositionally biased region" description="Acidic residues" evidence="1">
    <location>
        <begin position="386"/>
        <end position="400"/>
    </location>
</feature>
<accession>A0A5C2SKN4</accession>
<evidence type="ECO:0000313" key="3">
    <source>
        <dbReference type="Proteomes" id="UP000313359"/>
    </source>
</evidence>
<name>A0A5C2SKN4_9APHY</name>
<feature type="region of interest" description="Disordered" evidence="1">
    <location>
        <begin position="351"/>
        <end position="422"/>
    </location>
</feature>
<feature type="region of interest" description="Disordered" evidence="1">
    <location>
        <begin position="157"/>
        <end position="200"/>
    </location>
</feature>
<keyword evidence="3" id="KW-1185">Reference proteome</keyword>
<feature type="compositionally biased region" description="Low complexity" evidence="1">
    <location>
        <begin position="101"/>
        <end position="113"/>
    </location>
</feature>
<evidence type="ECO:0000313" key="2">
    <source>
        <dbReference type="EMBL" id="RPD63848.1"/>
    </source>
</evidence>
<feature type="compositionally biased region" description="Basic and acidic residues" evidence="1">
    <location>
        <begin position="1"/>
        <end position="20"/>
    </location>
</feature>
<dbReference type="OrthoDB" id="2758525at2759"/>
<evidence type="ECO:0000256" key="1">
    <source>
        <dbReference type="SAM" id="MobiDB-lite"/>
    </source>
</evidence>
<reference evidence="2" key="1">
    <citation type="journal article" date="2018" name="Genome Biol. Evol.">
        <title>Genomics and development of Lentinus tigrinus, a white-rot wood-decaying mushroom with dimorphic fruiting bodies.</title>
        <authorList>
            <person name="Wu B."/>
            <person name="Xu Z."/>
            <person name="Knudson A."/>
            <person name="Carlson A."/>
            <person name="Chen N."/>
            <person name="Kovaka S."/>
            <person name="LaButti K."/>
            <person name="Lipzen A."/>
            <person name="Pennachio C."/>
            <person name="Riley R."/>
            <person name="Schakwitz W."/>
            <person name="Umezawa K."/>
            <person name="Ohm R.A."/>
            <person name="Grigoriev I.V."/>
            <person name="Nagy L.G."/>
            <person name="Gibbons J."/>
            <person name="Hibbett D."/>
        </authorList>
    </citation>
    <scope>NUCLEOTIDE SEQUENCE [LARGE SCALE GENOMIC DNA]</scope>
    <source>
        <strain evidence="2">ALCF2SS1-6</strain>
    </source>
</reference>
<gene>
    <name evidence="2" type="ORF">L227DRAFT_572289</name>
</gene>
<organism evidence="2 3">
    <name type="scientific">Lentinus tigrinus ALCF2SS1-6</name>
    <dbReference type="NCBI Taxonomy" id="1328759"/>
    <lineage>
        <taxon>Eukaryota</taxon>
        <taxon>Fungi</taxon>
        <taxon>Dikarya</taxon>
        <taxon>Basidiomycota</taxon>
        <taxon>Agaricomycotina</taxon>
        <taxon>Agaricomycetes</taxon>
        <taxon>Polyporales</taxon>
        <taxon>Polyporaceae</taxon>
        <taxon>Lentinus</taxon>
    </lineage>
</organism>
<dbReference type="AlphaFoldDB" id="A0A5C2SKN4"/>
<proteinExistence type="predicted"/>
<sequence length="495" mass="54199">MRDNKSLHNHNLEHQHRSEDQGGIDATDAGTSTPSSRRSGNAPRTHQGSTRKRKAPDNPPAAPSTKRHRKAARNKQSQPPGLVEEESRGEGGKYCQSLEMSSSNHGHSSGSGNAAETGKVHDDKPLTVLDQLEHPEDGTKLGADLYDELNLEAGWLVMPDSTTPPPPTEMPSKGTSQSASKPKLTPKTHGESETKTRSSWKCPFTTNPSCAARTFTRVADRDRHILSTHLSISVVCTHQAHTSPARLSRPDAVSRHMGKPCCLGAVRYNALKRKYARQLGADPDGWEGRRAVHQKYIRIRMPCYRREDFREALAKLKVSRTVKGLEEWLSGYGKVERCMCVSCRMQPQPARTPAVAYKRTAKRGTNSEAGLSGKRARRKALVASVVDEEDERLPPEEEEGVDKYPSGSSPAEQDRHTPDSLPMQMATRNDICASAGPSEHTEVINKGDRATTVADTIPDTDADQAIEMHAAQTADLEDMLESDPTWGSGAVISMS</sequence>
<dbReference type="Proteomes" id="UP000313359">
    <property type="component" value="Unassembled WGS sequence"/>
</dbReference>
<feature type="compositionally biased region" description="Polar residues" evidence="1">
    <location>
        <begin position="29"/>
        <end position="48"/>
    </location>
</feature>
<feature type="region of interest" description="Disordered" evidence="1">
    <location>
        <begin position="1"/>
        <end position="119"/>
    </location>
</feature>
<dbReference type="EMBL" id="ML122255">
    <property type="protein sequence ID" value="RPD63848.1"/>
    <property type="molecule type" value="Genomic_DNA"/>
</dbReference>
<protein>
    <submittedName>
        <fullName evidence="2">Uncharacterized protein</fullName>
    </submittedName>
</protein>